<dbReference type="RefSeq" id="WP_078794537.1">
    <property type="nucleotide sequence ID" value="NZ_JAUCQJ010000004.1"/>
</dbReference>
<dbReference type="AlphaFoldDB" id="A0ABD5BAQ7"/>
<evidence type="ECO:0000313" key="1">
    <source>
        <dbReference type="EMBL" id="MDQ8750163.1"/>
    </source>
</evidence>
<organism evidence="1 2">
    <name type="scientific">Elizabethkingia miricola</name>
    <name type="common">Chryseobacterium miricola</name>
    <dbReference type="NCBI Taxonomy" id="172045"/>
    <lineage>
        <taxon>Bacteria</taxon>
        <taxon>Pseudomonadati</taxon>
        <taxon>Bacteroidota</taxon>
        <taxon>Flavobacteriia</taxon>
        <taxon>Flavobacteriales</taxon>
        <taxon>Weeksellaceae</taxon>
        <taxon>Elizabethkingia</taxon>
    </lineage>
</organism>
<accession>A0ABD5BAQ7</accession>
<evidence type="ECO:0000313" key="2">
    <source>
        <dbReference type="Proteomes" id="UP001239265"/>
    </source>
</evidence>
<sequence>MNTIYNSIKYGIASGVLCLGLISINSCSSRENDTPKEDINGTVLNVKITGITDNIAVQASAVASNKIVNGSSEGQFIAENRILNLNGFDAQVSVEKSGPNGLNNSAVASSAKITGMATASPMTSGIKYRLMIYNSADINHTSPVANVDATSGTDPAIKIDAGKTYNWYAFSTNETTLPATTNGVVAKSDLKNKDVLIANGSLSAQYGNNYLNIVFNHNTARVNISVDSRGMFGTMNANPVKNLNVNLLKYGDLNVFTGLYSNTTAYASNDVTPVSNGNNTLKTYTYYTVDNTTVVSAKGLNLQVNATGIVKKDTYGGSDTTVTIPDNTNIPFNNNAFTLAYNNAYNLNVRLIESGVKVGGITWARSNLPWKIDPVLGTRIFDPNPRRAYYVGTIYPQDYGYYHWGGNAGGDVCNGVFPTGVWRMPTIKELKDTFIGRAYSRIPFYYSTPASTLETANGVAGYEYDLDPGSVINTAYPELAQKLFFPIAGEFYQPYFSKHAFFIKQTDGPINDLELNIWAGDLTNVLRWTSQYNGNGVMTLNSVNALASPSSYFRTTMRCVRA</sequence>
<comment type="caution">
    <text evidence="1">The sequence shown here is derived from an EMBL/GenBank/DDBJ whole genome shotgun (WGS) entry which is preliminary data.</text>
</comment>
<proteinExistence type="predicted"/>
<dbReference type="EMBL" id="JAUCQJ010000004">
    <property type="protein sequence ID" value="MDQ8750163.1"/>
    <property type="molecule type" value="Genomic_DNA"/>
</dbReference>
<evidence type="ECO:0008006" key="3">
    <source>
        <dbReference type="Google" id="ProtNLM"/>
    </source>
</evidence>
<name>A0ABD5BAQ7_ELIMR</name>
<protein>
    <recommendedName>
        <fullName evidence="3">Fibrobacter succinogenes major domain (Fib_succ_major)</fullName>
    </recommendedName>
</protein>
<dbReference type="Proteomes" id="UP001239265">
    <property type="component" value="Unassembled WGS sequence"/>
</dbReference>
<gene>
    <name evidence="1" type="ORF">QT385_16025</name>
</gene>
<reference evidence="1 2" key="1">
    <citation type="submission" date="2023-06" db="EMBL/GenBank/DDBJ databases">
        <title>Nosocomial Elizabethkingia miricola genome.</title>
        <authorList>
            <person name="Morgado S."/>
            <person name="Fonseca E."/>
            <person name="Freitas F."/>
            <person name="Vicente A.C."/>
        </authorList>
    </citation>
    <scope>NUCLEOTIDE SEQUENCE [LARGE SCALE GENOMIC DNA]</scope>
    <source>
        <strain evidence="1 2">EM15</strain>
    </source>
</reference>